<keyword evidence="4 8" id="KW-1133">Transmembrane helix</keyword>
<evidence type="ECO:0000256" key="4">
    <source>
        <dbReference type="ARBA" id="ARBA00022989"/>
    </source>
</evidence>
<feature type="region of interest" description="Disordered" evidence="7">
    <location>
        <begin position="534"/>
        <end position="557"/>
    </location>
</feature>
<dbReference type="InterPro" id="IPR011701">
    <property type="entry name" value="MFS"/>
</dbReference>
<organism evidence="9 10">
    <name type="scientific">Fusarium heterosporum</name>
    <dbReference type="NCBI Taxonomy" id="42747"/>
    <lineage>
        <taxon>Eukaryota</taxon>
        <taxon>Fungi</taxon>
        <taxon>Dikarya</taxon>
        <taxon>Ascomycota</taxon>
        <taxon>Pezizomycotina</taxon>
        <taxon>Sordariomycetes</taxon>
        <taxon>Hypocreomycetidae</taxon>
        <taxon>Hypocreales</taxon>
        <taxon>Nectriaceae</taxon>
        <taxon>Fusarium</taxon>
        <taxon>Fusarium heterosporum species complex</taxon>
    </lineage>
</organism>
<feature type="transmembrane region" description="Helical" evidence="8">
    <location>
        <begin position="681"/>
        <end position="700"/>
    </location>
</feature>
<comment type="subcellular location">
    <subcellularLocation>
        <location evidence="1">Membrane</location>
        <topology evidence="1">Multi-pass membrane protein</topology>
    </subcellularLocation>
</comment>
<dbReference type="PANTHER" id="PTHR23507:SF1">
    <property type="entry name" value="FI18259P1-RELATED"/>
    <property type="match status" value="1"/>
</dbReference>
<comment type="caution">
    <text evidence="9">The sequence shown here is derived from an EMBL/GenBank/DDBJ whole genome shotgun (WGS) entry which is preliminary data.</text>
</comment>
<dbReference type="GO" id="GO:0030418">
    <property type="term" value="P:nicotianamine biosynthetic process"/>
    <property type="evidence" value="ECO:0007669"/>
    <property type="project" value="InterPro"/>
</dbReference>
<keyword evidence="5 8" id="KW-0472">Membrane</keyword>
<evidence type="ECO:0000256" key="6">
    <source>
        <dbReference type="ARBA" id="ARBA00023180"/>
    </source>
</evidence>
<dbReference type="Gene3D" id="1.20.1250.20">
    <property type="entry name" value="MFS general substrate transporter like domains"/>
    <property type="match status" value="1"/>
</dbReference>
<dbReference type="Gene3D" id="3.40.50.150">
    <property type="entry name" value="Vaccinia Virus protein VP39"/>
    <property type="match status" value="1"/>
</dbReference>
<evidence type="ECO:0000256" key="7">
    <source>
        <dbReference type="SAM" id="MobiDB-lite"/>
    </source>
</evidence>
<keyword evidence="3 8" id="KW-0812">Transmembrane</keyword>
<dbReference type="InterPro" id="IPR036259">
    <property type="entry name" value="MFS_trans_sf"/>
</dbReference>
<dbReference type="EMBL" id="JAAGWQ010000179">
    <property type="protein sequence ID" value="KAF5661494.1"/>
    <property type="molecule type" value="Genomic_DNA"/>
</dbReference>
<evidence type="ECO:0000256" key="5">
    <source>
        <dbReference type="ARBA" id="ARBA00023136"/>
    </source>
</evidence>
<dbReference type="GO" id="GO:0016020">
    <property type="term" value="C:membrane"/>
    <property type="evidence" value="ECO:0007669"/>
    <property type="project" value="UniProtKB-SubCell"/>
</dbReference>
<evidence type="ECO:0000313" key="9">
    <source>
        <dbReference type="EMBL" id="KAF5661494.1"/>
    </source>
</evidence>
<gene>
    <name evidence="9" type="ORF">FHETE_8410</name>
</gene>
<feature type="transmembrane region" description="Helical" evidence="8">
    <location>
        <begin position="412"/>
        <end position="435"/>
    </location>
</feature>
<dbReference type="OrthoDB" id="3026777at2759"/>
<evidence type="ECO:0000313" key="10">
    <source>
        <dbReference type="Proteomes" id="UP000567885"/>
    </source>
</evidence>
<evidence type="ECO:0000256" key="2">
    <source>
        <dbReference type="ARBA" id="ARBA00007009"/>
    </source>
</evidence>
<dbReference type="Proteomes" id="UP000567885">
    <property type="component" value="Unassembled WGS sequence"/>
</dbReference>
<protein>
    <recommendedName>
        <fullName evidence="11">Major facilitator superfamily (MFS) profile domain-containing protein</fullName>
    </recommendedName>
</protein>
<evidence type="ECO:0000256" key="1">
    <source>
        <dbReference type="ARBA" id="ARBA00004141"/>
    </source>
</evidence>
<reference evidence="9 10" key="1">
    <citation type="submission" date="2020-05" db="EMBL/GenBank/DDBJ databases">
        <title>Identification and distribution of gene clusters putatively required for synthesis of sphingolipid metabolism inhibitors in phylogenetically diverse species of the filamentous fungus Fusarium.</title>
        <authorList>
            <person name="Kim H.-S."/>
            <person name="Busman M."/>
            <person name="Brown D.W."/>
            <person name="Divon H."/>
            <person name="Uhlig S."/>
            <person name="Proctor R.H."/>
        </authorList>
    </citation>
    <scope>NUCLEOTIDE SEQUENCE [LARGE SCALE GENOMIC DNA]</scope>
    <source>
        <strain evidence="9 10">NRRL 20693</strain>
    </source>
</reference>
<evidence type="ECO:0000256" key="8">
    <source>
        <dbReference type="SAM" id="Phobius"/>
    </source>
</evidence>
<feature type="transmembrane region" description="Helical" evidence="8">
    <location>
        <begin position="479"/>
        <end position="500"/>
    </location>
</feature>
<keyword evidence="10" id="KW-1185">Reference proteome</keyword>
<feature type="transmembrane region" description="Helical" evidence="8">
    <location>
        <begin position="311"/>
        <end position="330"/>
    </location>
</feature>
<feature type="transmembrane region" description="Helical" evidence="8">
    <location>
        <begin position="621"/>
        <end position="645"/>
    </location>
</feature>
<proteinExistence type="inferred from homology"/>
<dbReference type="InterPro" id="IPR004298">
    <property type="entry name" value="Nicotian_synth"/>
</dbReference>
<dbReference type="CDD" id="cd06174">
    <property type="entry name" value="MFS"/>
    <property type="match status" value="1"/>
</dbReference>
<feature type="transmembrane region" description="Helical" evidence="8">
    <location>
        <begin position="753"/>
        <end position="776"/>
    </location>
</feature>
<evidence type="ECO:0008006" key="11">
    <source>
        <dbReference type="Google" id="ProtNLM"/>
    </source>
</evidence>
<feature type="transmembrane region" description="Helical" evidence="8">
    <location>
        <begin position="721"/>
        <end position="741"/>
    </location>
</feature>
<comment type="similarity">
    <text evidence="2">Belongs to the nicotianamine synthase (NAS)-like family.</text>
</comment>
<evidence type="ECO:0000256" key="3">
    <source>
        <dbReference type="ARBA" id="ARBA00022692"/>
    </source>
</evidence>
<dbReference type="PANTHER" id="PTHR23507">
    <property type="entry name" value="ZGC:174356"/>
    <property type="match status" value="1"/>
</dbReference>
<dbReference type="Pfam" id="PF03059">
    <property type="entry name" value="NAS"/>
    <property type="match status" value="1"/>
</dbReference>
<dbReference type="AlphaFoldDB" id="A0A8H5SWZ2"/>
<feature type="transmembrane region" description="Helical" evidence="8">
    <location>
        <begin position="584"/>
        <end position="601"/>
    </location>
</feature>
<dbReference type="Pfam" id="PF07690">
    <property type="entry name" value="MFS_1"/>
    <property type="match status" value="1"/>
</dbReference>
<keyword evidence="6" id="KW-0325">Glycoprotein</keyword>
<name>A0A8H5SWZ2_FUSHE</name>
<feature type="transmembrane region" description="Helical" evidence="8">
    <location>
        <begin position="441"/>
        <end position="467"/>
    </location>
</feature>
<sequence length="778" mass="85454">MAIDATNGRDLEGEAQVYVNTMVDNVKAAKALCPLVTPEKTDQVVPFWAGFYKVIGFTTLDLELETAVLAHPEILKLMPDIRYVMGECEGALEVTWAERVAAARDPTDAWQIYTTTPIHEFYEYVLKAEWSGLLSVMDQAPKSIAILGSGAMPETAVWVTGWAKKHSKNVRIHSLELLPDRLEKSIKVLDKLCGDIDHCTFEAGNIKDAPKDLREHDVVYFNAAVGSTTLEKENILLSVVSRMRPGAFVLTRSTHSIKTMAYPPAKIQTQRLVKRLRPDPVGETTALLSPQSEAPNNVPKTITTHRTRCSWPWIHVVLLCIFLAVVSDVGESLYAAPRVRLFESVACTRHYLRHDPSLVDRDGSVPERLCKIDSIQDKVASVVGWQYFFDAIPAILLPIPYGYVADLRGRKWILVLALTGYTLSWASTLFFVGVLQLPLNAVWLSSLFFIIGGGPTTGTTLLTTVVADVVPPEVRSTVFFYRFCTDLVADLIVPPITSMLMHKNTWIPLLLAVAFQGLSVILALGLPETLPVTDHKKSDEDADDASSIATNSETEAPCKSDGKWRSWFARNKHSFDFVIKDRSLSALVFTFLISKVGRQAANMLFQYVSKRYGWTLAQAGFLISLRAGVNIALFTVILPFIATYALVRWSAASRDLWIGKASIILLILGSFILFLSETAAGMIVGLVISTLGSGFAPTMRSLATSLVESRHPNATSDIGRLYALISVAEGIGSLVAGPGMALAFRVGMSWGQVWLGLPFGFAALLFALVSIIVFSVKV</sequence>
<feature type="transmembrane region" description="Helical" evidence="8">
    <location>
        <begin position="506"/>
        <end position="526"/>
    </location>
</feature>
<dbReference type="InterPro" id="IPR029063">
    <property type="entry name" value="SAM-dependent_MTases_sf"/>
</dbReference>
<accession>A0A8H5SWZ2</accession>
<dbReference type="PROSITE" id="PS51142">
    <property type="entry name" value="NAS"/>
    <property type="match status" value="1"/>
</dbReference>
<feature type="transmembrane region" description="Helical" evidence="8">
    <location>
        <begin position="657"/>
        <end position="675"/>
    </location>
</feature>
<dbReference type="GO" id="GO:0030410">
    <property type="term" value="F:nicotianamine synthase activity"/>
    <property type="evidence" value="ECO:0007669"/>
    <property type="project" value="InterPro"/>
</dbReference>
<dbReference type="GO" id="GO:0022857">
    <property type="term" value="F:transmembrane transporter activity"/>
    <property type="evidence" value="ECO:0007669"/>
    <property type="project" value="InterPro"/>
</dbReference>
<dbReference type="SUPFAM" id="SSF103473">
    <property type="entry name" value="MFS general substrate transporter"/>
    <property type="match status" value="1"/>
</dbReference>